<organism evidence="1 2">
    <name type="scientific">Marispirochaeta aestuarii</name>
    <dbReference type="NCBI Taxonomy" id="1963862"/>
    <lineage>
        <taxon>Bacteria</taxon>
        <taxon>Pseudomonadati</taxon>
        <taxon>Spirochaetota</taxon>
        <taxon>Spirochaetia</taxon>
        <taxon>Spirochaetales</taxon>
        <taxon>Spirochaetaceae</taxon>
        <taxon>Marispirochaeta</taxon>
    </lineage>
</organism>
<accession>A0A1Y1RSY3</accession>
<gene>
    <name evidence="1" type="ORF">B4O97_18875</name>
</gene>
<evidence type="ECO:0000313" key="1">
    <source>
        <dbReference type="EMBL" id="ORC29587.1"/>
    </source>
</evidence>
<dbReference type="Proteomes" id="UP000192343">
    <property type="component" value="Unassembled WGS sequence"/>
</dbReference>
<comment type="caution">
    <text evidence="1">The sequence shown here is derived from an EMBL/GenBank/DDBJ whole genome shotgun (WGS) entry which is preliminary data.</text>
</comment>
<reference evidence="1 2" key="1">
    <citation type="submission" date="2017-03" db="EMBL/GenBank/DDBJ databases">
        <title>Draft Genome sequence of Marispirochaeta sp. strain JC444.</title>
        <authorList>
            <person name="Shivani Y."/>
            <person name="Subhash Y."/>
            <person name="Sasikala C."/>
            <person name="Ramana C."/>
        </authorList>
    </citation>
    <scope>NUCLEOTIDE SEQUENCE [LARGE SCALE GENOMIC DNA]</scope>
    <source>
        <strain evidence="1 2">JC444</strain>
    </source>
</reference>
<proteinExistence type="predicted"/>
<name>A0A1Y1RSY3_9SPIO</name>
<protein>
    <recommendedName>
        <fullName evidence="3">GxxExxY protein</fullName>
    </recommendedName>
</protein>
<dbReference type="EMBL" id="MWQY01000041">
    <property type="protein sequence ID" value="ORC29587.1"/>
    <property type="molecule type" value="Genomic_DNA"/>
</dbReference>
<evidence type="ECO:0000313" key="2">
    <source>
        <dbReference type="Proteomes" id="UP000192343"/>
    </source>
</evidence>
<dbReference type="Pfam" id="PF13366">
    <property type="entry name" value="PDDEXK_3"/>
    <property type="match status" value="1"/>
</dbReference>
<dbReference type="InterPro" id="IPR026350">
    <property type="entry name" value="GxxExxY"/>
</dbReference>
<dbReference type="AlphaFoldDB" id="A0A1Y1RSY3"/>
<dbReference type="OrthoDB" id="9806869at2"/>
<dbReference type="NCBIfam" id="TIGR04256">
    <property type="entry name" value="GxxExxY"/>
    <property type="match status" value="1"/>
</dbReference>
<dbReference type="STRING" id="1963862.B4O97_18875"/>
<evidence type="ECO:0008006" key="3">
    <source>
        <dbReference type="Google" id="ProtNLM"/>
    </source>
</evidence>
<dbReference type="RefSeq" id="WP_083053076.1">
    <property type="nucleotide sequence ID" value="NZ_MWQY01000041.1"/>
</dbReference>
<sequence>MSGFIHKELSNKVLGAAFKVHSALGEGLLEKVYQRAYMLELQAQGLSVVQQAAFPVFYRGESVGTFRADMVVNNAILIELKAVSQVTSGMESQLYNYLKLSSLQVGYLFNFNAPSLYYKRLVNTRGQPR</sequence>
<keyword evidence="2" id="KW-1185">Reference proteome</keyword>